<proteinExistence type="predicted"/>
<dbReference type="PANTHER" id="PTHR43861">
    <property type="entry name" value="TRANS-ACONITATE 2-METHYLTRANSFERASE-RELATED"/>
    <property type="match status" value="1"/>
</dbReference>
<evidence type="ECO:0000313" key="2">
    <source>
        <dbReference type="Proteomes" id="UP000177011"/>
    </source>
</evidence>
<dbReference type="PANTHER" id="PTHR43861:SF6">
    <property type="entry name" value="METHYLTRANSFERASE TYPE 11"/>
    <property type="match status" value="1"/>
</dbReference>
<name>A0A1F8DWA4_9BACT</name>
<dbReference type="Proteomes" id="UP000177011">
    <property type="component" value="Unassembled WGS sequence"/>
</dbReference>
<dbReference type="AlphaFoldDB" id="A0A1F8DWA4"/>
<dbReference type="InterPro" id="IPR029063">
    <property type="entry name" value="SAM-dependent_MTases_sf"/>
</dbReference>
<evidence type="ECO:0000313" key="1">
    <source>
        <dbReference type="EMBL" id="OGM92851.1"/>
    </source>
</evidence>
<dbReference type="Pfam" id="PF13489">
    <property type="entry name" value="Methyltransf_23"/>
    <property type="match status" value="1"/>
</dbReference>
<gene>
    <name evidence="1" type="ORF">A2935_02140</name>
</gene>
<organism evidence="1 2">
    <name type="scientific">Candidatus Wolfebacteria bacterium RIFCSPLOWO2_01_FULL_47_17b</name>
    <dbReference type="NCBI Taxonomy" id="1802558"/>
    <lineage>
        <taxon>Bacteria</taxon>
        <taxon>Candidatus Wolfeibacteriota</taxon>
    </lineage>
</organism>
<dbReference type="CDD" id="cd02440">
    <property type="entry name" value="AdoMet_MTases"/>
    <property type="match status" value="1"/>
</dbReference>
<dbReference type="Gene3D" id="3.40.50.150">
    <property type="entry name" value="Vaccinia Virus protein VP39"/>
    <property type="match status" value="1"/>
</dbReference>
<evidence type="ECO:0008006" key="3">
    <source>
        <dbReference type="Google" id="ProtNLM"/>
    </source>
</evidence>
<dbReference type="EMBL" id="MGIS01000017">
    <property type="protein sequence ID" value="OGM92851.1"/>
    <property type="molecule type" value="Genomic_DNA"/>
</dbReference>
<sequence length="283" mass="31753">MVCGGILNGYEKFSSPSLLRCLSCGMLFAQQRPSRVELEQLYTRDYFKSGDYQKPGYLDYQYDEMLIKKSFARRLKVIMRFVASGKLLDVGCATGFCLEVAQELGLEPYGVELSSFAASCAQERFGTHVFCGELPQADFPQEWFDVITAWDYIEHVPDPVEAIQHMHALLRTGGILALTTPDASSIVAKLTGARWLGFKEQEHLCYFSRENLAFLLKRIGFSVVSLGTTGKYVDGALIIDRLGHYNALLGRLGQRLLPSTIKKASFYVNPFDIVFVIAKKINN</sequence>
<protein>
    <recommendedName>
        <fullName evidence="3">Methyltransferase type 11 domain-containing protein</fullName>
    </recommendedName>
</protein>
<accession>A0A1F8DWA4</accession>
<comment type="caution">
    <text evidence="1">The sequence shown here is derived from an EMBL/GenBank/DDBJ whole genome shotgun (WGS) entry which is preliminary data.</text>
</comment>
<dbReference type="SUPFAM" id="SSF53335">
    <property type="entry name" value="S-adenosyl-L-methionine-dependent methyltransferases"/>
    <property type="match status" value="1"/>
</dbReference>
<reference evidence="1 2" key="1">
    <citation type="journal article" date="2016" name="Nat. Commun.">
        <title>Thousands of microbial genomes shed light on interconnected biogeochemical processes in an aquifer system.</title>
        <authorList>
            <person name="Anantharaman K."/>
            <person name="Brown C.T."/>
            <person name="Hug L.A."/>
            <person name="Sharon I."/>
            <person name="Castelle C.J."/>
            <person name="Probst A.J."/>
            <person name="Thomas B.C."/>
            <person name="Singh A."/>
            <person name="Wilkins M.J."/>
            <person name="Karaoz U."/>
            <person name="Brodie E.L."/>
            <person name="Williams K.H."/>
            <person name="Hubbard S.S."/>
            <person name="Banfield J.F."/>
        </authorList>
    </citation>
    <scope>NUCLEOTIDE SEQUENCE [LARGE SCALE GENOMIC DNA]</scope>
</reference>